<feature type="transmembrane region" description="Helical" evidence="1">
    <location>
        <begin position="85"/>
        <end position="106"/>
    </location>
</feature>
<dbReference type="Proteomes" id="UP000297729">
    <property type="component" value="Unassembled WGS sequence"/>
</dbReference>
<comment type="caution">
    <text evidence="3">The sequence shown here is derived from an EMBL/GenBank/DDBJ whole genome shotgun (WGS) entry which is preliminary data.</text>
</comment>
<dbReference type="Pfam" id="PF22570">
    <property type="entry name" value="LiaF-TM"/>
    <property type="match status" value="1"/>
</dbReference>
<sequence length="237" mass="25397">MRTRRDRNPAVQMMIGVCIIVVGMLFLLDNLGWLDLDLRLHVLPTILIVCGVLKLVQTRNGAGMIVGGALIFFGGMLWLKEAGLIYFGWSTVWPLAMIIAGAAAVYKASTGRKAFDSVGNSVSLEKGAEDSVVEVTAIMGGYKSRMITQDFRGGEITAIMGGCDLDLRQASINGDAVLNVFAMFGGITIKVPVDWTVVIQGTPVMGGFDEKTVPPGASNKRLIVRGYAIMGGVELRN</sequence>
<evidence type="ECO:0000256" key="1">
    <source>
        <dbReference type="SAM" id="Phobius"/>
    </source>
</evidence>
<keyword evidence="4" id="KW-1185">Reference proteome</keyword>
<keyword evidence="1" id="KW-0812">Transmembrane</keyword>
<reference evidence="3 4" key="1">
    <citation type="submission" date="2019-03" db="EMBL/GenBank/DDBJ databases">
        <title>Draft Genome Sequence of Duganella callidus sp. nov., a Novel Duganella Species Isolated from Cultivated Soil.</title>
        <authorList>
            <person name="Raths R."/>
            <person name="Peta V."/>
            <person name="Bucking H."/>
        </authorList>
    </citation>
    <scope>NUCLEOTIDE SEQUENCE [LARGE SCALE GENOMIC DNA]</scope>
    <source>
        <strain evidence="3 4">DN04</strain>
    </source>
</reference>
<protein>
    <recommendedName>
        <fullName evidence="2">LiaF transmembrane domain-containing protein</fullName>
    </recommendedName>
</protein>
<dbReference type="RefSeq" id="WP_135203807.1">
    <property type="nucleotide sequence ID" value="NZ_SPVG01000226.1"/>
</dbReference>
<evidence type="ECO:0000313" key="4">
    <source>
        <dbReference type="Proteomes" id="UP000297729"/>
    </source>
</evidence>
<dbReference type="EMBL" id="SPVG01000226">
    <property type="protein sequence ID" value="TFW16685.1"/>
    <property type="molecule type" value="Genomic_DNA"/>
</dbReference>
<organism evidence="3 4">
    <name type="scientific">Duganella callida</name>
    <dbReference type="NCBI Taxonomy" id="2561932"/>
    <lineage>
        <taxon>Bacteria</taxon>
        <taxon>Pseudomonadati</taxon>
        <taxon>Pseudomonadota</taxon>
        <taxon>Betaproteobacteria</taxon>
        <taxon>Burkholderiales</taxon>
        <taxon>Oxalobacteraceae</taxon>
        <taxon>Telluria group</taxon>
        <taxon>Duganella</taxon>
    </lineage>
</organism>
<accession>A0A4Y9S9B7</accession>
<name>A0A4Y9S9B7_9BURK</name>
<keyword evidence="1" id="KW-1133">Transmembrane helix</keyword>
<proteinExistence type="predicted"/>
<feature type="domain" description="LiaF transmembrane" evidence="2">
    <location>
        <begin position="15"/>
        <end position="109"/>
    </location>
</feature>
<dbReference type="AlphaFoldDB" id="A0A4Y9S9B7"/>
<dbReference type="PANTHER" id="PTHR40763:SF5">
    <property type="entry name" value="MEMBRANE PROTEIN"/>
    <property type="match status" value="1"/>
</dbReference>
<gene>
    <name evidence="3" type="ORF">E4L98_22650</name>
</gene>
<dbReference type="InterPro" id="IPR054331">
    <property type="entry name" value="LiaF_TM"/>
</dbReference>
<evidence type="ECO:0000259" key="2">
    <source>
        <dbReference type="Pfam" id="PF22570"/>
    </source>
</evidence>
<feature type="transmembrane region" description="Helical" evidence="1">
    <location>
        <begin position="61"/>
        <end position="79"/>
    </location>
</feature>
<feature type="transmembrane region" description="Helical" evidence="1">
    <location>
        <begin position="38"/>
        <end position="56"/>
    </location>
</feature>
<evidence type="ECO:0000313" key="3">
    <source>
        <dbReference type="EMBL" id="TFW16685.1"/>
    </source>
</evidence>
<keyword evidence="1" id="KW-0472">Membrane</keyword>
<dbReference type="OrthoDB" id="129627at2"/>
<feature type="transmembrane region" description="Helical" evidence="1">
    <location>
        <begin position="12"/>
        <end position="32"/>
    </location>
</feature>
<dbReference type="PANTHER" id="PTHR40763">
    <property type="entry name" value="MEMBRANE PROTEIN-RELATED"/>
    <property type="match status" value="1"/>
</dbReference>